<dbReference type="Pfam" id="PF03731">
    <property type="entry name" value="Ku_N"/>
    <property type="match status" value="1"/>
</dbReference>
<feature type="compositionally biased region" description="Basic and acidic residues" evidence="12">
    <location>
        <begin position="319"/>
        <end position="333"/>
    </location>
</feature>
<evidence type="ECO:0000259" key="13">
    <source>
        <dbReference type="SMART" id="SM00559"/>
    </source>
</evidence>
<feature type="region of interest" description="Disordered" evidence="12">
    <location>
        <begin position="590"/>
        <end position="632"/>
    </location>
</feature>
<keyword evidence="6" id="KW-0347">Helicase</keyword>
<keyword evidence="15" id="KW-1185">Reference proteome</keyword>
<evidence type="ECO:0000256" key="2">
    <source>
        <dbReference type="ARBA" id="ARBA00005240"/>
    </source>
</evidence>
<dbReference type="GO" id="GO:0042162">
    <property type="term" value="F:telomeric DNA binding"/>
    <property type="evidence" value="ECO:0007669"/>
    <property type="project" value="InterPro"/>
</dbReference>
<dbReference type="SUPFAM" id="SSF100939">
    <property type="entry name" value="SPOC domain-like"/>
    <property type="match status" value="1"/>
</dbReference>
<feature type="domain" description="Ku" evidence="13">
    <location>
        <begin position="334"/>
        <end position="477"/>
    </location>
</feature>
<dbReference type="GO" id="GO:0005524">
    <property type="term" value="F:ATP binding"/>
    <property type="evidence" value="ECO:0007669"/>
    <property type="project" value="UniProtKB-KW"/>
</dbReference>
<keyword evidence="5" id="KW-0378">Hydrolase</keyword>
<dbReference type="GO" id="GO:0006303">
    <property type="term" value="P:double-strand break repair via nonhomologous end joining"/>
    <property type="evidence" value="ECO:0007669"/>
    <property type="project" value="InterPro"/>
</dbReference>
<gene>
    <name evidence="14" type="ORF">MSPICULIGERA_LOCUS7269</name>
</gene>
<dbReference type="Gene3D" id="3.40.50.410">
    <property type="entry name" value="von Willebrand factor, type A domain"/>
    <property type="match status" value="1"/>
</dbReference>
<keyword evidence="8" id="KW-0238">DNA-binding</keyword>
<evidence type="ECO:0000256" key="1">
    <source>
        <dbReference type="ARBA" id="ARBA00004123"/>
    </source>
</evidence>
<dbReference type="GO" id="GO:0003684">
    <property type="term" value="F:damaged DNA binding"/>
    <property type="evidence" value="ECO:0007669"/>
    <property type="project" value="InterPro"/>
</dbReference>
<keyword evidence="4" id="KW-0227">DNA damage</keyword>
<dbReference type="AlphaFoldDB" id="A0AA36CIN9"/>
<evidence type="ECO:0000256" key="7">
    <source>
        <dbReference type="ARBA" id="ARBA00022840"/>
    </source>
</evidence>
<feature type="region of interest" description="Disordered" evidence="12">
    <location>
        <begin position="304"/>
        <end position="337"/>
    </location>
</feature>
<organism evidence="14 15">
    <name type="scientific">Mesorhabditis spiculigera</name>
    <dbReference type="NCBI Taxonomy" id="96644"/>
    <lineage>
        <taxon>Eukaryota</taxon>
        <taxon>Metazoa</taxon>
        <taxon>Ecdysozoa</taxon>
        <taxon>Nematoda</taxon>
        <taxon>Chromadorea</taxon>
        <taxon>Rhabditida</taxon>
        <taxon>Rhabditina</taxon>
        <taxon>Rhabditomorpha</taxon>
        <taxon>Rhabditoidea</taxon>
        <taxon>Rhabditidae</taxon>
        <taxon>Mesorhabditinae</taxon>
        <taxon>Mesorhabditis</taxon>
    </lineage>
</organism>
<dbReference type="InterPro" id="IPR006165">
    <property type="entry name" value="Ku70"/>
</dbReference>
<evidence type="ECO:0000256" key="3">
    <source>
        <dbReference type="ARBA" id="ARBA00022741"/>
    </source>
</evidence>
<proteinExistence type="inferred from homology"/>
<evidence type="ECO:0000256" key="8">
    <source>
        <dbReference type="ARBA" id="ARBA00023125"/>
    </source>
</evidence>
<sequence length="676" mass="76045">MSEDAADGVVDLSAENTNKKTTYFVVDGAKAMFEDDVEGGAFGPGCSFVKAIKAIYTQCARMCATEEALRHYVGVLIINTTFTETDPEMTMGAENMKHLFPIGCLNKERVLMLEEFLQTDDLQSLFIETFGGHTRANWQKVASYSKLNISYSSTSRRFTSWVLFTNDVAPFGKRWQTDDEYARMLRNLRDIEGRSATQKDDDAPRRPLRGRCTVFVLGDEKLIDDAALAMWRTVDEEAGVYDNDLEESLIRRTGAVRTHAVIPFSLGNGLEFNVAAYSLVATKTKPTPFSIHAKTGAALKSITTYSSTTQKTPPDADDEQRRMERDETKEDIPKQSFQRHQLAQMRNVGGERILITQGDRDVHHRYKKGLRLLEFRAVSEIDLWEHVSPSLTIRPHDNSHLGATSLYSHLLDRMDHRQVVAICEYVGRANQKPRIVALIPNTQEDQEAAVHPGFLLVELHDPDDKMDIAAAFEEKMKPPEGMAKWPTGSAKAVDAAKTLCTALLKKRFTPTAYPNPHLQAFYTMLKREANLDTPDNETEEWTEAMRTKWDHIKPWFDNDAMPASRAGKAAEAADEMGKLTGTYELDPKATTAKRATAKKDEAAAPKKRGRGVKMENDVDDEDEFKEKQEQLPSRSVLMKMTVADLKEKAAQMNVDIKKAKKKDEIIDAILDHPTSK</sequence>
<dbReference type="PIRSF" id="PIRSF003033">
    <property type="entry name" value="Ku70"/>
    <property type="match status" value="1"/>
</dbReference>
<feature type="non-terminal residue" evidence="14">
    <location>
        <position position="676"/>
    </location>
</feature>
<dbReference type="EMBL" id="CATQJA010001814">
    <property type="protein sequence ID" value="CAJ0568755.1"/>
    <property type="molecule type" value="Genomic_DNA"/>
</dbReference>
<dbReference type="Gene3D" id="2.40.290.10">
    <property type="match status" value="1"/>
</dbReference>
<name>A0AA36CIN9_9BILA</name>
<dbReference type="GO" id="GO:0000723">
    <property type="term" value="P:telomere maintenance"/>
    <property type="evidence" value="ECO:0007669"/>
    <property type="project" value="InterPro"/>
</dbReference>
<dbReference type="SUPFAM" id="SSF53300">
    <property type="entry name" value="vWA-like"/>
    <property type="match status" value="1"/>
</dbReference>
<dbReference type="GO" id="GO:0016787">
    <property type="term" value="F:hydrolase activity"/>
    <property type="evidence" value="ECO:0007669"/>
    <property type="project" value="UniProtKB-KW"/>
</dbReference>
<dbReference type="InterPro" id="IPR006164">
    <property type="entry name" value="DNA_bd_Ku70/Ku80"/>
</dbReference>
<evidence type="ECO:0000256" key="5">
    <source>
        <dbReference type="ARBA" id="ARBA00022801"/>
    </source>
</evidence>
<dbReference type="GO" id="GO:0003690">
    <property type="term" value="F:double-stranded DNA binding"/>
    <property type="evidence" value="ECO:0007669"/>
    <property type="project" value="TreeGrafter"/>
</dbReference>
<evidence type="ECO:0000313" key="14">
    <source>
        <dbReference type="EMBL" id="CAJ0568755.1"/>
    </source>
</evidence>
<keyword evidence="3" id="KW-0547">Nucleotide-binding</keyword>
<dbReference type="InterPro" id="IPR036465">
    <property type="entry name" value="vWFA_dom_sf"/>
</dbReference>
<dbReference type="Proteomes" id="UP001177023">
    <property type="component" value="Unassembled WGS sequence"/>
</dbReference>
<dbReference type="InterPro" id="IPR027388">
    <property type="entry name" value="Ku70_bridge/pillars_dom_sf"/>
</dbReference>
<comment type="similarity">
    <text evidence="2">Belongs to the ku70 family.</text>
</comment>
<dbReference type="InterPro" id="IPR005160">
    <property type="entry name" value="Ku_C"/>
</dbReference>
<keyword evidence="10" id="KW-0234">DNA repair</keyword>
<accession>A0AA36CIN9</accession>
<dbReference type="PANTHER" id="PTHR12604">
    <property type="entry name" value="KU AUTOANTIGEN DNA HELICASE"/>
    <property type="match status" value="1"/>
</dbReference>
<dbReference type="PANTHER" id="PTHR12604:SF2">
    <property type="entry name" value="X-RAY REPAIR CROSS-COMPLEMENTING PROTEIN 6"/>
    <property type="match status" value="1"/>
</dbReference>
<evidence type="ECO:0000256" key="10">
    <source>
        <dbReference type="ARBA" id="ARBA00023204"/>
    </source>
</evidence>
<keyword evidence="9" id="KW-0233">DNA recombination</keyword>
<protein>
    <recommendedName>
        <fullName evidence="13">Ku domain-containing protein</fullName>
    </recommendedName>
</protein>
<dbReference type="Pfam" id="PF02735">
    <property type="entry name" value="Ku"/>
    <property type="match status" value="1"/>
</dbReference>
<dbReference type="Gene3D" id="1.10.1600.10">
    <property type="match status" value="1"/>
</dbReference>
<evidence type="ECO:0000256" key="12">
    <source>
        <dbReference type="SAM" id="MobiDB-lite"/>
    </source>
</evidence>
<dbReference type="GO" id="GO:0043564">
    <property type="term" value="C:Ku70:Ku80 complex"/>
    <property type="evidence" value="ECO:0007669"/>
    <property type="project" value="InterPro"/>
</dbReference>
<keyword evidence="11" id="KW-0539">Nucleus</keyword>
<evidence type="ECO:0000256" key="11">
    <source>
        <dbReference type="ARBA" id="ARBA00023242"/>
    </source>
</evidence>
<dbReference type="GO" id="GO:0006310">
    <property type="term" value="P:DNA recombination"/>
    <property type="evidence" value="ECO:0007669"/>
    <property type="project" value="UniProtKB-KW"/>
</dbReference>
<keyword evidence="7" id="KW-0067">ATP-binding</keyword>
<dbReference type="Gene3D" id="4.10.970.10">
    <property type="entry name" value="Ku70, bridge and pillars"/>
    <property type="match status" value="1"/>
</dbReference>
<dbReference type="GO" id="GO:0003678">
    <property type="term" value="F:DNA helicase activity"/>
    <property type="evidence" value="ECO:0007669"/>
    <property type="project" value="InterPro"/>
</dbReference>
<comment type="caution">
    <text evidence="14">The sequence shown here is derived from an EMBL/GenBank/DDBJ whole genome shotgun (WGS) entry which is preliminary data.</text>
</comment>
<evidence type="ECO:0000256" key="6">
    <source>
        <dbReference type="ARBA" id="ARBA00022806"/>
    </source>
</evidence>
<evidence type="ECO:0000256" key="4">
    <source>
        <dbReference type="ARBA" id="ARBA00022763"/>
    </source>
</evidence>
<dbReference type="InterPro" id="IPR005161">
    <property type="entry name" value="Ku_N"/>
</dbReference>
<reference evidence="14" key="1">
    <citation type="submission" date="2023-06" db="EMBL/GenBank/DDBJ databases">
        <authorList>
            <person name="Delattre M."/>
        </authorList>
    </citation>
    <scope>NUCLEOTIDE SEQUENCE</scope>
    <source>
        <strain evidence="14">AF72</strain>
    </source>
</reference>
<evidence type="ECO:0000313" key="15">
    <source>
        <dbReference type="Proteomes" id="UP001177023"/>
    </source>
</evidence>
<comment type="subcellular location">
    <subcellularLocation>
        <location evidence="1">Nucleus</location>
    </subcellularLocation>
</comment>
<dbReference type="Pfam" id="PF03730">
    <property type="entry name" value="Ku_C"/>
    <property type="match status" value="1"/>
</dbReference>
<dbReference type="SMART" id="SM00559">
    <property type="entry name" value="Ku78"/>
    <property type="match status" value="1"/>
</dbReference>
<dbReference type="InterPro" id="IPR016194">
    <property type="entry name" value="SPOC-like_C_dom_sf"/>
</dbReference>
<evidence type="ECO:0000256" key="9">
    <source>
        <dbReference type="ARBA" id="ARBA00023172"/>
    </source>
</evidence>